<evidence type="ECO:0000313" key="2">
    <source>
        <dbReference type="Proteomes" id="UP000307201"/>
    </source>
</evidence>
<dbReference type="InterPro" id="IPR029063">
    <property type="entry name" value="SAM-dependent_MTases_sf"/>
</dbReference>
<name>A0A5R9C7K4_9LACT</name>
<dbReference type="PANTHER" id="PTHR35276:SF1">
    <property type="entry name" value="TRNA (MNM(5)S(2)U34)-METHYLTRANSFERASE, CHLOROPLASTIC"/>
    <property type="match status" value="1"/>
</dbReference>
<keyword evidence="1" id="KW-0489">Methyltransferase</keyword>
<dbReference type="GO" id="GO:0032259">
    <property type="term" value="P:methylation"/>
    <property type="evidence" value="ECO:0007669"/>
    <property type="project" value="UniProtKB-KW"/>
</dbReference>
<dbReference type="EMBL" id="VBTE01000003">
    <property type="protein sequence ID" value="TLQ09228.1"/>
    <property type="molecule type" value="Genomic_DNA"/>
</dbReference>
<dbReference type="CDD" id="cd02440">
    <property type="entry name" value="AdoMet_MTases"/>
    <property type="match status" value="1"/>
</dbReference>
<proteinExistence type="predicted"/>
<dbReference type="GO" id="GO:0008168">
    <property type="term" value="F:methyltransferase activity"/>
    <property type="evidence" value="ECO:0007669"/>
    <property type="project" value="UniProtKB-KW"/>
</dbReference>
<keyword evidence="1" id="KW-0808">Transferase</keyword>
<accession>A0A5R9C7K4</accession>
<gene>
    <name evidence="1" type="ORF">FEZ48_01950</name>
</gene>
<protein>
    <submittedName>
        <fullName evidence="1">Methyltransferase domain-containing protein</fullName>
    </submittedName>
</protein>
<organism evidence="1 2">
    <name type="scientific">Marinilactibacillus psychrotolerans</name>
    <dbReference type="NCBI Taxonomy" id="191770"/>
    <lineage>
        <taxon>Bacteria</taxon>
        <taxon>Bacillati</taxon>
        <taxon>Bacillota</taxon>
        <taxon>Bacilli</taxon>
        <taxon>Lactobacillales</taxon>
        <taxon>Carnobacteriaceae</taxon>
        <taxon>Marinilactibacillus</taxon>
    </lineage>
</organism>
<dbReference type="OrthoDB" id="9792989at2"/>
<dbReference type="AlphaFoldDB" id="A0A5R9C7K4"/>
<dbReference type="InterPro" id="IPR010719">
    <property type="entry name" value="MnmM_MeTrfase"/>
</dbReference>
<dbReference type="PANTHER" id="PTHR35276">
    <property type="entry name" value="S-ADENOSYL-L-METHIONINE-DEPENDENT METHYLTRANSFERASES SUPERFAMILY PROTEIN"/>
    <property type="match status" value="1"/>
</dbReference>
<dbReference type="Gene3D" id="3.40.50.150">
    <property type="entry name" value="Vaccinia Virus protein VP39"/>
    <property type="match status" value="1"/>
</dbReference>
<dbReference type="STRING" id="191770.SAMN04488013_11734"/>
<evidence type="ECO:0000313" key="1">
    <source>
        <dbReference type="EMBL" id="TLQ09228.1"/>
    </source>
</evidence>
<reference evidence="1 2" key="1">
    <citation type="submission" date="2019-05" db="EMBL/GenBank/DDBJ databases">
        <title>The metagenome of a microbial culture collection derived from dairy environment covers the genomic content of the human microbiome.</title>
        <authorList>
            <person name="Roder T."/>
            <person name="Wuthrich D."/>
            <person name="Sattari Z."/>
            <person name="Von Ah U."/>
            <person name="Bar C."/>
            <person name="Ronchi F."/>
            <person name="Macpherson A.J."/>
            <person name="Ganal-Vonarburg S.C."/>
            <person name="Bruggmann R."/>
            <person name="Vergeres G."/>
        </authorList>
    </citation>
    <scope>NUCLEOTIDE SEQUENCE [LARGE SCALE GENOMIC DNA]</scope>
    <source>
        <strain evidence="1 2">FAM 24235</strain>
    </source>
</reference>
<dbReference type="Pfam" id="PF06962">
    <property type="entry name" value="rRNA_methylase"/>
    <property type="match status" value="1"/>
</dbReference>
<comment type="caution">
    <text evidence="1">The sequence shown here is derived from an EMBL/GenBank/DDBJ whole genome shotgun (WGS) entry which is preliminary data.</text>
</comment>
<sequence>MLMSPLRYCHHLLAQLVSSGDTVIDATVGNGQDTIKLAQLVGKTGKVYGFDIQETAIEETKKKVQLTGLTEQIKLINDGHEKMNDYITDNTKIQAIVFNLGYLPKGDKSIITLPDTTLSALEQGLNLLNVGGQILMMVYYGHDGGTEEKYAILAYLETLSQEKFSVLQYGFINQKNSPPFLIAIEKRR</sequence>
<dbReference type="SUPFAM" id="SSF53335">
    <property type="entry name" value="S-adenosyl-L-methionine-dependent methyltransferases"/>
    <property type="match status" value="1"/>
</dbReference>
<dbReference type="Proteomes" id="UP000307201">
    <property type="component" value="Unassembled WGS sequence"/>
</dbReference>